<sequence length="1069" mass="120131">MKMTKQSPVERCMRGNRVQEIKCLSCSCGPRFGGRHKFKQHENGGLLEKFPHGVSIQLTLTRTNENMNRTNLHVCSGSDKDAGREQPPTPAPGQQAAREEHPCHARTYGSSFVPGEVEKEVYAWWERRGSFAPRGEGEKFTMVIPPPNVTGQLHIGHALTVTVQDTLVRWRRMQGFDTQWIPGVDHAGIATQSAVERRLAKTQGVTRHDLGRERFLQEVWKWYEDYNGRIDNQLRRMGASLDWKQKVFTMDDTRYRAATRAFVQLHEKGLVYRSERLVNWCPHLRTVISDLEVDSEEITKPTRLSLPGQDKAVEFGVMHDFAYPVQGGGELVVSTTRLETMLGDAAVAIHPEDPRYKHLHGGRVEHPMFPGRTLPIVLDADLVDPEQGTGAVKITPAHDENDFACAQRHGLEIVNMLNDDATLNATCGPTWEGMGRFEAREKLVKALDEAGLYRGKRANPMRLARCSRSGDVIEPLLKPQWFVNCDRMAERALKAVETGDLQLEPAWHAKTWREFLSKIHDWCVSRQLWWGHRIPAYRIAGDVEDRWWVAETHEEAAALASRDTGRALETLELEQDPDVLDTWFSSGLFAMSAQGWPDKEMSALDRYPLSLMETGADILFFWVARMVFLSSELRPDGGLPFPRVLLHPMIRDRQGRKMSKSLGNVIDPLHVMDGVSLETLQDGVRQGNLAASEVKRALKSLEQEFPQGIPACGTDAQRLALASYMNASSAINLDIGRVEVWKHFCNKLWNAQRFVLMTIANDVEQEKESDAAADAARDVMTRWIRSRLASTVERCNTSLESANFADFTQAAQDFVVNDLCDVYIETSKLRPDPDALVSSLDASLRLLHPVAPFCTEELWHRLHAQVSPGFDTTTSITETRYPSADELAGLRDSTVEEKVGLIIDAVHATRALRDKLKGVVESSKLFREICFVLEETHEDCFLAQAAGQRLVQHLTRAANVRVETASSSPSSNASSLEMVVQSGVVARLEVEVEAGDADKIAKEVGRLAKKAEKISKTLDKWQSRRESPRYAKAPAHVQEQDAGTILKLENERQTLLNAKDALESMIRRT</sequence>
<dbReference type="InterPro" id="IPR009080">
    <property type="entry name" value="tRNAsynth_Ia_anticodon-bd"/>
</dbReference>
<dbReference type="CDD" id="cd00817">
    <property type="entry name" value="ValRS_core"/>
    <property type="match status" value="1"/>
</dbReference>
<evidence type="ECO:0000313" key="14">
    <source>
        <dbReference type="EMBL" id="GBG27752.1"/>
    </source>
</evidence>
<feature type="non-terminal residue" evidence="14">
    <location>
        <position position="1069"/>
    </location>
</feature>
<comment type="similarity">
    <text evidence="1 10">Belongs to the class-I aminoacyl-tRNA synthetase family.</text>
</comment>
<dbReference type="GO" id="GO:0005829">
    <property type="term" value="C:cytosol"/>
    <property type="evidence" value="ECO:0007669"/>
    <property type="project" value="TreeGrafter"/>
</dbReference>
<dbReference type="GO" id="GO:0005524">
    <property type="term" value="F:ATP binding"/>
    <property type="evidence" value="ECO:0007669"/>
    <property type="project" value="UniProtKB-KW"/>
</dbReference>
<dbReference type="InterPro" id="IPR014729">
    <property type="entry name" value="Rossmann-like_a/b/a_fold"/>
</dbReference>
<dbReference type="NCBIfam" id="TIGR00422">
    <property type="entry name" value="valS"/>
    <property type="match status" value="1"/>
</dbReference>
<evidence type="ECO:0000256" key="9">
    <source>
        <dbReference type="ARBA" id="ARBA00047552"/>
    </source>
</evidence>
<dbReference type="PANTHER" id="PTHR11946:SF109">
    <property type="entry name" value="VALINE--TRNA LIGASE"/>
    <property type="match status" value="1"/>
</dbReference>
<dbReference type="Pfam" id="PF08264">
    <property type="entry name" value="Anticodon_1"/>
    <property type="match status" value="1"/>
</dbReference>
<evidence type="ECO:0000256" key="5">
    <source>
        <dbReference type="ARBA" id="ARBA00022840"/>
    </source>
</evidence>
<keyword evidence="5 10" id="KW-0067">ATP-binding</keyword>
<dbReference type="OrthoDB" id="629407at2759"/>
<evidence type="ECO:0000259" key="12">
    <source>
        <dbReference type="Pfam" id="PF00133"/>
    </source>
</evidence>
<dbReference type="Gene3D" id="3.90.740.10">
    <property type="entry name" value="Valyl/Leucyl/Isoleucyl-tRNA synthetase, editing domain"/>
    <property type="match status" value="1"/>
</dbReference>
<dbReference type="InParanoid" id="A0A2R5G9L1"/>
<feature type="domain" description="Methionyl/Valyl/Leucyl/Isoleucyl-tRNA synthetase anticodon-binding" evidence="13">
    <location>
        <begin position="782"/>
        <end position="917"/>
    </location>
</feature>
<evidence type="ECO:0000256" key="3">
    <source>
        <dbReference type="ARBA" id="ARBA00022598"/>
    </source>
</evidence>
<dbReference type="EMBL" id="BEYU01000035">
    <property type="protein sequence ID" value="GBG27752.1"/>
    <property type="molecule type" value="Genomic_DNA"/>
</dbReference>
<dbReference type="GO" id="GO:0002161">
    <property type="term" value="F:aminoacyl-tRNA deacylase activity"/>
    <property type="evidence" value="ECO:0007669"/>
    <property type="project" value="InterPro"/>
</dbReference>
<evidence type="ECO:0000259" key="13">
    <source>
        <dbReference type="Pfam" id="PF08264"/>
    </source>
</evidence>
<evidence type="ECO:0000313" key="15">
    <source>
        <dbReference type="Proteomes" id="UP000241890"/>
    </source>
</evidence>
<evidence type="ECO:0000256" key="10">
    <source>
        <dbReference type="RuleBase" id="RU363035"/>
    </source>
</evidence>
<comment type="catalytic activity">
    <reaction evidence="9">
        <text>tRNA(Val) + L-valine + ATP = L-valyl-tRNA(Val) + AMP + diphosphate</text>
        <dbReference type="Rhea" id="RHEA:10704"/>
        <dbReference type="Rhea" id="RHEA-COMP:9672"/>
        <dbReference type="Rhea" id="RHEA-COMP:9708"/>
        <dbReference type="ChEBI" id="CHEBI:30616"/>
        <dbReference type="ChEBI" id="CHEBI:33019"/>
        <dbReference type="ChEBI" id="CHEBI:57762"/>
        <dbReference type="ChEBI" id="CHEBI:78442"/>
        <dbReference type="ChEBI" id="CHEBI:78537"/>
        <dbReference type="ChEBI" id="CHEBI:456215"/>
        <dbReference type="EC" id="6.1.1.9"/>
    </reaction>
</comment>
<keyword evidence="4 10" id="KW-0547">Nucleotide-binding</keyword>
<dbReference type="Gene3D" id="3.40.50.620">
    <property type="entry name" value="HUPs"/>
    <property type="match status" value="2"/>
</dbReference>
<evidence type="ECO:0000256" key="4">
    <source>
        <dbReference type="ARBA" id="ARBA00022741"/>
    </source>
</evidence>
<dbReference type="InterPro" id="IPR009008">
    <property type="entry name" value="Val/Leu/Ile-tRNA-synth_edit"/>
</dbReference>
<dbReference type="GO" id="GO:0006438">
    <property type="term" value="P:valyl-tRNA aminoacylation"/>
    <property type="evidence" value="ECO:0007669"/>
    <property type="project" value="InterPro"/>
</dbReference>
<dbReference type="InterPro" id="IPR033705">
    <property type="entry name" value="Anticodon_Ia_Val"/>
</dbReference>
<dbReference type="Gene3D" id="1.10.730.10">
    <property type="entry name" value="Isoleucyl-tRNA Synthetase, Domain 1"/>
    <property type="match status" value="1"/>
</dbReference>
<dbReference type="CDD" id="cd07962">
    <property type="entry name" value="Anticodon_Ia_Val"/>
    <property type="match status" value="1"/>
</dbReference>
<dbReference type="PANTHER" id="PTHR11946">
    <property type="entry name" value="VALYL-TRNA SYNTHETASES"/>
    <property type="match status" value="1"/>
</dbReference>
<keyword evidence="6 10" id="KW-0648">Protein biosynthesis</keyword>
<dbReference type="SUPFAM" id="SSF52374">
    <property type="entry name" value="Nucleotidylyl transferase"/>
    <property type="match status" value="1"/>
</dbReference>
<gene>
    <name evidence="14" type="ORF">FCC1311_039752</name>
</gene>
<dbReference type="GO" id="GO:0004832">
    <property type="term" value="F:valine-tRNA ligase activity"/>
    <property type="evidence" value="ECO:0007669"/>
    <property type="project" value="UniProtKB-EC"/>
</dbReference>
<proteinExistence type="inferred from homology"/>
<dbReference type="NCBIfam" id="NF004349">
    <property type="entry name" value="PRK05729.1"/>
    <property type="match status" value="1"/>
</dbReference>
<evidence type="ECO:0000256" key="1">
    <source>
        <dbReference type="ARBA" id="ARBA00005594"/>
    </source>
</evidence>
<feature type="region of interest" description="Disordered" evidence="11">
    <location>
        <begin position="73"/>
        <end position="109"/>
    </location>
</feature>
<evidence type="ECO:0000256" key="8">
    <source>
        <dbReference type="ARBA" id="ARBA00029936"/>
    </source>
</evidence>
<dbReference type="InterPro" id="IPR002300">
    <property type="entry name" value="aa-tRNA-synth_Ia"/>
</dbReference>
<keyword evidence="15" id="KW-1185">Reference proteome</keyword>
<evidence type="ECO:0000256" key="2">
    <source>
        <dbReference type="ARBA" id="ARBA00013169"/>
    </source>
</evidence>
<evidence type="ECO:0000256" key="11">
    <source>
        <dbReference type="SAM" id="MobiDB-lite"/>
    </source>
</evidence>
<accession>A0A2R5G9L1</accession>
<keyword evidence="3 10" id="KW-0436">Ligase</keyword>
<dbReference type="Proteomes" id="UP000241890">
    <property type="component" value="Unassembled WGS sequence"/>
</dbReference>
<dbReference type="InterPro" id="IPR013155">
    <property type="entry name" value="M/V/L/I-tRNA-synth_anticd-bd"/>
</dbReference>
<comment type="caution">
    <text evidence="14">The sequence shown here is derived from an EMBL/GenBank/DDBJ whole genome shotgun (WGS) entry which is preliminary data.</text>
</comment>
<feature type="domain" description="Aminoacyl-tRNA synthetase class Ia" evidence="12">
    <location>
        <begin position="121"/>
        <end position="733"/>
    </location>
</feature>
<dbReference type="PROSITE" id="PS00178">
    <property type="entry name" value="AA_TRNA_LIGASE_I"/>
    <property type="match status" value="1"/>
</dbReference>
<dbReference type="InterPro" id="IPR002303">
    <property type="entry name" value="Valyl-tRNA_ligase"/>
</dbReference>
<organism evidence="14 15">
    <name type="scientific">Hondaea fermentalgiana</name>
    <dbReference type="NCBI Taxonomy" id="2315210"/>
    <lineage>
        <taxon>Eukaryota</taxon>
        <taxon>Sar</taxon>
        <taxon>Stramenopiles</taxon>
        <taxon>Bigyra</taxon>
        <taxon>Labyrinthulomycetes</taxon>
        <taxon>Thraustochytrida</taxon>
        <taxon>Thraustochytriidae</taxon>
        <taxon>Hondaea</taxon>
    </lineage>
</organism>
<keyword evidence="7 10" id="KW-0030">Aminoacyl-tRNA synthetase</keyword>
<reference evidence="14 15" key="1">
    <citation type="submission" date="2017-12" db="EMBL/GenBank/DDBJ databases">
        <title>Sequencing, de novo assembly and annotation of complete genome of a new Thraustochytrid species, strain FCC1311.</title>
        <authorList>
            <person name="Sedici K."/>
            <person name="Godart F."/>
            <person name="Aiese Cigliano R."/>
            <person name="Sanseverino W."/>
            <person name="Barakat M."/>
            <person name="Ortet P."/>
            <person name="Marechal E."/>
            <person name="Cagnac O."/>
            <person name="Amato A."/>
        </authorList>
    </citation>
    <scope>NUCLEOTIDE SEQUENCE [LARGE SCALE GENOMIC DNA]</scope>
</reference>
<dbReference type="EC" id="6.1.1.9" evidence="2"/>
<name>A0A2R5G9L1_9STRA</name>
<evidence type="ECO:0000256" key="7">
    <source>
        <dbReference type="ARBA" id="ARBA00023146"/>
    </source>
</evidence>
<dbReference type="Pfam" id="PF00133">
    <property type="entry name" value="tRNA-synt_1"/>
    <property type="match status" value="1"/>
</dbReference>
<dbReference type="SUPFAM" id="SSF47323">
    <property type="entry name" value="Anticodon-binding domain of a subclass of class I aminoacyl-tRNA synthetases"/>
    <property type="match status" value="1"/>
</dbReference>
<evidence type="ECO:0000256" key="6">
    <source>
        <dbReference type="ARBA" id="ARBA00022917"/>
    </source>
</evidence>
<dbReference type="FunFam" id="3.40.50.620:FF:000020">
    <property type="entry name" value="Valine--tRNA ligase, mitochondrial"/>
    <property type="match status" value="1"/>
</dbReference>
<protein>
    <recommendedName>
        <fullName evidence="2">valine--tRNA ligase</fullName>
        <ecNumber evidence="2">6.1.1.9</ecNumber>
    </recommendedName>
    <alternativeName>
        <fullName evidence="8">Valyl-tRNA synthetase</fullName>
    </alternativeName>
</protein>
<dbReference type="PRINTS" id="PR00986">
    <property type="entry name" value="TRNASYNTHVAL"/>
</dbReference>
<dbReference type="AlphaFoldDB" id="A0A2R5G9L1"/>
<dbReference type="SUPFAM" id="SSF50677">
    <property type="entry name" value="ValRS/IleRS/LeuRS editing domain"/>
    <property type="match status" value="1"/>
</dbReference>
<dbReference type="InterPro" id="IPR001412">
    <property type="entry name" value="aa-tRNA-synth_I_CS"/>
</dbReference>